<dbReference type="EMBL" id="JAACJL010000058">
    <property type="protein sequence ID" value="KAF4610528.1"/>
    <property type="molecule type" value="Genomic_DNA"/>
</dbReference>
<sequence length="451" mass="50824">MSGAVPNPSRPHSFLRPCLADLPPPHRALYEIVSAMDPVSTAITVFSICKAIHDWIDQLSQREIVIQEISTTVTQIRDILEPFTTVGGDLNLGGIGELQLSQSIRGVGDALEKTPEHLMVWKYKKSQRILSFLNPGALIKQLEDDERKLCRQLSILLTSLAVVGYFQDRTLRGMVAGIQNSSKPLPEVDDTNSVYTLKDKESVDFWKDYVGAKIDFISEDLFLTRLNTWHGGGISTKTSRLMLMRLDEFNIGGVTPDNLSVALGEEGLKEFVDRYIQGKPKRPSAVKKNDGYGLQMILTVPLLVWIDDEPENHEYNVAFARELGIQVVQLTSTAVAKAWIEDNAAFLQQNDDGSSVRFITDNTRMEYTSEKQAFMNYSAGRTFLQYLRGHLYKAPVLVATTPRSLKTARYVELYDSVGVTTNLDVLLYFIRGLADRRSDDVWWIGYKEENF</sequence>
<organism evidence="1 2">
    <name type="scientific">Agrocybe pediades</name>
    <dbReference type="NCBI Taxonomy" id="84607"/>
    <lineage>
        <taxon>Eukaryota</taxon>
        <taxon>Fungi</taxon>
        <taxon>Dikarya</taxon>
        <taxon>Basidiomycota</taxon>
        <taxon>Agaricomycotina</taxon>
        <taxon>Agaricomycetes</taxon>
        <taxon>Agaricomycetidae</taxon>
        <taxon>Agaricales</taxon>
        <taxon>Agaricineae</taxon>
        <taxon>Strophariaceae</taxon>
        <taxon>Agrocybe</taxon>
    </lineage>
</organism>
<dbReference type="AlphaFoldDB" id="A0A8H4VIB5"/>
<dbReference type="Proteomes" id="UP000521872">
    <property type="component" value="Unassembled WGS sequence"/>
</dbReference>
<protein>
    <submittedName>
        <fullName evidence="1">Uncharacterized protein</fullName>
    </submittedName>
</protein>
<name>A0A8H4VIB5_9AGAR</name>
<reference evidence="1 2" key="1">
    <citation type="submission" date="2019-12" db="EMBL/GenBank/DDBJ databases">
        <authorList>
            <person name="Floudas D."/>
            <person name="Bentzer J."/>
            <person name="Ahren D."/>
            <person name="Johansson T."/>
            <person name="Persson P."/>
            <person name="Tunlid A."/>
        </authorList>
    </citation>
    <scope>NUCLEOTIDE SEQUENCE [LARGE SCALE GENOMIC DNA]</scope>
    <source>
        <strain evidence="1 2">CBS 102.39</strain>
    </source>
</reference>
<evidence type="ECO:0000313" key="1">
    <source>
        <dbReference type="EMBL" id="KAF4610528.1"/>
    </source>
</evidence>
<proteinExistence type="predicted"/>
<comment type="caution">
    <text evidence="1">The sequence shown here is derived from an EMBL/GenBank/DDBJ whole genome shotgun (WGS) entry which is preliminary data.</text>
</comment>
<evidence type="ECO:0000313" key="2">
    <source>
        <dbReference type="Proteomes" id="UP000521872"/>
    </source>
</evidence>
<keyword evidence="2" id="KW-1185">Reference proteome</keyword>
<accession>A0A8H4VIB5</accession>
<gene>
    <name evidence="1" type="ORF">D9613_006511</name>
</gene>